<evidence type="ECO:0000313" key="1">
    <source>
        <dbReference type="EMBL" id="EKC44231.1"/>
    </source>
</evidence>
<organism evidence="1">
    <name type="scientific">human gut metagenome</name>
    <dbReference type="NCBI Taxonomy" id="408170"/>
    <lineage>
        <taxon>unclassified sequences</taxon>
        <taxon>metagenomes</taxon>
        <taxon>organismal metagenomes</taxon>
    </lineage>
</organism>
<evidence type="ECO:0008006" key="2">
    <source>
        <dbReference type="Google" id="ProtNLM"/>
    </source>
</evidence>
<sequence>IIYFVPDEKKDGGSYTAVEGCVRKIDENTKSLRIQGTEIPVERIYGIDFL</sequence>
<reference evidence="1" key="1">
    <citation type="journal article" date="2013" name="Environ. Microbiol.">
        <title>Microbiota from the distal guts of lean and obese adolescents exhibit partial functional redundancy besides clear differences in community structure.</title>
        <authorList>
            <person name="Ferrer M."/>
            <person name="Ruiz A."/>
            <person name="Lanza F."/>
            <person name="Haange S.B."/>
            <person name="Oberbach A."/>
            <person name="Till H."/>
            <person name="Bargiela R."/>
            <person name="Campoy C."/>
            <person name="Segura M.T."/>
            <person name="Richter M."/>
            <person name="von Bergen M."/>
            <person name="Seifert J."/>
            <person name="Suarez A."/>
        </authorList>
    </citation>
    <scope>NUCLEOTIDE SEQUENCE</scope>
</reference>
<accession>K1S9S3</accession>
<name>K1S9S3_9ZZZZ</name>
<protein>
    <recommendedName>
        <fullName evidence="2">Ribosome maturation factor RimP</fullName>
    </recommendedName>
</protein>
<gene>
    <name evidence="1" type="ORF">OBE_17589</name>
</gene>
<feature type="non-terminal residue" evidence="1">
    <location>
        <position position="1"/>
    </location>
</feature>
<dbReference type="EMBL" id="AJWZ01011738">
    <property type="protein sequence ID" value="EKC44231.1"/>
    <property type="molecule type" value="Genomic_DNA"/>
</dbReference>
<comment type="caution">
    <text evidence="1">The sequence shown here is derived from an EMBL/GenBank/DDBJ whole genome shotgun (WGS) entry which is preliminary data.</text>
</comment>
<proteinExistence type="predicted"/>
<dbReference type="AlphaFoldDB" id="K1S9S3"/>